<dbReference type="GO" id="GO:0003924">
    <property type="term" value="F:GTPase activity"/>
    <property type="evidence" value="ECO:0007669"/>
    <property type="project" value="UniProtKB-ARBA"/>
</dbReference>
<proteinExistence type="inferred from homology"/>
<organism evidence="8 9">
    <name type="scientific">Batillaria attramentaria</name>
    <dbReference type="NCBI Taxonomy" id="370345"/>
    <lineage>
        <taxon>Eukaryota</taxon>
        <taxon>Metazoa</taxon>
        <taxon>Spiralia</taxon>
        <taxon>Lophotrochozoa</taxon>
        <taxon>Mollusca</taxon>
        <taxon>Gastropoda</taxon>
        <taxon>Caenogastropoda</taxon>
        <taxon>Sorbeoconcha</taxon>
        <taxon>Cerithioidea</taxon>
        <taxon>Batillariidae</taxon>
        <taxon>Batillaria</taxon>
    </lineage>
</organism>
<dbReference type="SUPFAM" id="SSF52540">
    <property type="entry name" value="P-loop containing nucleoside triphosphate hydrolases"/>
    <property type="match status" value="1"/>
</dbReference>
<dbReference type="NCBIfam" id="NF006958">
    <property type="entry name" value="PRK09435.1"/>
    <property type="match status" value="1"/>
</dbReference>
<evidence type="ECO:0000313" key="8">
    <source>
        <dbReference type="EMBL" id="KAK7474265.1"/>
    </source>
</evidence>
<keyword evidence="9" id="KW-1185">Reference proteome</keyword>
<dbReference type="Gene3D" id="1.20.5.170">
    <property type="match status" value="1"/>
</dbReference>
<evidence type="ECO:0008006" key="10">
    <source>
        <dbReference type="Google" id="ProtNLM"/>
    </source>
</evidence>
<dbReference type="PANTHER" id="PTHR23408">
    <property type="entry name" value="METHYLMALONYL-COA MUTASE"/>
    <property type="match status" value="1"/>
</dbReference>
<sequence>MCTIQASAFRGLCKFSRWKVQDSCKTVRGMKTKLFRHGIQALHRTFHTSIPQCSTTTPMSPSLQNVEKILGVQKMEESTEKLFVGLMRHDRASLARAITLIESSNVQKRRQGQLLLTSVLEHLKDEDTVSSGGLRSFRIGLSGPPGAGKSTFIEYFGKYLTSLGHRVAVLAVDPSSSTTGGSLLADKTRMPKLSVDPNAFIRPSPASGTLGGVARNTNEAVVLCEGAGFDIILIETVGVGQSEFAVLDMVDLFCLLIPPAGGDELQGIKRGIVEVSDLVVVNKSDGDLEPAARRIQAEYISALKFMKKRSRIWQPKVLRISSIKGNGISELWELMCEFREMLGAAGELKSKRQRQLQVWMWNHIRDRVLDVFRRQHAVVQQLPELEDMVTKGLITPGLAADILLEKFLVAMAK</sequence>
<evidence type="ECO:0000256" key="5">
    <source>
        <dbReference type="ARBA" id="ARBA00048548"/>
    </source>
</evidence>
<evidence type="ECO:0000256" key="3">
    <source>
        <dbReference type="ARBA" id="ARBA00022801"/>
    </source>
</evidence>
<dbReference type="GO" id="GO:0005525">
    <property type="term" value="F:GTP binding"/>
    <property type="evidence" value="ECO:0007669"/>
    <property type="project" value="UniProtKB-KW"/>
</dbReference>
<dbReference type="Pfam" id="PF03308">
    <property type="entry name" value="MeaB"/>
    <property type="match status" value="1"/>
</dbReference>
<dbReference type="InterPro" id="IPR027417">
    <property type="entry name" value="P-loop_NTPase"/>
</dbReference>
<evidence type="ECO:0000256" key="7">
    <source>
        <dbReference type="ARBA" id="ARBA00062796"/>
    </source>
</evidence>
<dbReference type="Proteomes" id="UP001519460">
    <property type="component" value="Unassembled WGS sequence"/>
</dbReference>
<evidence type="ECO:0000256" key="4">
    <source>
        <dbReference type="ARBA" id="ARBA00023134"/>
    </source>
</evidence>
<dbReference type="EMBL" id="JACVVK020000442">
    <property type="protein sequence ID" value="KAK7474265.1"/>
    <property type="molecule type" value="Genomic_DNA"/>
</dbReference>
<keyword evidence="4" id="KW-0342">GTP-binding</keyword>
<evidence type="ECO:0000256" key="2">
    <source>
        <dbReference type="ARBA" id="ARBA00022741"/>
    </source>
</evidence>
<protein>
    <recommendedName>
        <fullName evidence="10">Methylmalonic aciduria type A protein, mitochondrial</fullName>
    </recommendedName>
</protein>
<dbReference type="NCBIfam" id="TIGR00750">
    <property type="entry name" value="lao"/>
    <property type="match status" value="1"/>
</dbReference>
<comment type="catalytic activity">
    <reaction evidence="5">
        <text>GTP + H2O = GDP + phosphate + H(+)</text>
        <dbReference type="Rhea" id="RHEA:19669"/>
        <dbReference type="ChEBI" id="CHEBI:15377"/>
        <dbReference type="ChEBI" id="CHEBI:15378"/>
        <dbReference type="ChEBI" id="CHEBI:37565"/>
        <dbReference type="ChEBI" id="CHEBI:43474"/>
        <dbReference type="ChEBI" id="CHEBI:58189"/>
    </reaction>
</comment>
<dbReference type="Gene3D" id="1.10.287.130">
    <property type="match status" value="1"/>
</dbReference>
<dbReference type="InterPro" id="IPR005129">
    <property type="entry name" value="GTPase_ArgK"/>
</dbReference>
<comment type="similarity">
    <text evidence="1">Belongs to the SIMIBI class G3E GTPase family. ArgK/MeaB subfamily.</text>
</comment>
<evidence type="ECO:0000256" key="6">
    <source>
        <dbReference type="ARBA" id="ARBA00056794"/>
    </source>
</evidence>
<evidence type="ECO:0000313" key="9">
    <source>
        <dbReference type="Proteomes" id="UP001519460"/>
    </source>
</evidence>
<dbReference type="AlphaFoldDB" id="A0ABD0JHM7"/>
<dbReference type="CDD" id="cd03114">
    <property type="entry name" value="MMAA-like"/>
    <property type="match status" value="1"/>
</dbReference>
<name>A0ABD0JHM7_9CAEN</name>
<dbReference type="FunFam" id="3.40.50.300:FF:000647">
    <property type="entry name" value="Methylmalonic aciduria type A homolog, mitochondrial"/>
    <property type="match status" value="1"/>
</dbReference>
<dbReference type="PANTHER" id="PTHR23408:SF3">
    <property type="entry name" value="METHYLMALONIC ACIDURIA TYPE A PROTEIN, MITOCHONDRIAL"/>
    <property type="match status" value="1"/>
</dbReference>
<comment type="subunit">
    <text evidence="7">Homodimer. Interacts with MMUT (the apoenzyme form); the interaction is GTP dependent.</text>
</comment>
<keyword evidence="2" id="KW-0547">Nucleotide-binding</keyword>
<reference evidence="8 9" key="1">
    <citation type="journal article" date="2023" name="Sci. Data">
        <title>Genome assembly of the Korean intertidal mud-creeper Batillaria attramentaria.</title>
        <authorList>
            <person name="Patra A.K."/>
            <person name="Ho P.T."/>
            <person name="Jun S."/>
            <person name="Lee S.J."/>
            <person name="Kim Y."/>
            <person name="Won Y.J."/>
        </authorList>
    </citation>
    <scope>NUCLEOTIDE SEQUENCE [LARGE SCALE GENOMIC DNA]</scope>
    <source>
        <strain evidence="8">Wonlab-2016</strain>
    </source>
</reference>
<gene>
    <name evidence="8" type="ORF">BaRGS_00034508</name>
</gene>
<comment type="function">
    <text evidence="6">GTPase, binds and hydrolyzes GTP. Involved in intracellular vitamin B12 metabolism, mediates the transport of cobalamin (Cbl) into mitochondria for the final steps of adenosylcobalamin (AdoCbl) synthesis. Functions as a G-protein chaperone that assists AdoCbl cofactor delivery from MMAB to the methylmalonyl-CoA mutase (MMUT). Plays a dual role as both a protectase and a reactivase for MMUT. Protects MMUT from progressive inactivation by oxidation by decreasing the rate of the formation of the oxidized inactive cofactor hydroxocobalamin (OH2Cbl). Additionally acts a reactivase by promoting the replacement of OH2Cbl by the active cofactor AdoCbl, restoring the activity of MMUT in the presence and hydrolysis of GTP.</text>
</comment>
<evidence type="ECO:0000256" key="1">
    <source>
        <dbReference type="ARBA" id="ARBA00009625"/>
    </source>
</evidence>
<accession>A0ABD0JHM7</accession>
<keyword evidence="3" id="KW-0378">Hydrolase</keyword>
<dbReference type="Gene3D" id="3.40.50.300">
    <property type="entry name" value="P-loop containing nucleotide triphosphate hydrolases"/>
    <property type="match status" value="1"/>
</dbReference>
<comment type="caution">
    <text evidence="8">The sequence shown here is derived from an EMBL/GenBank/DDBJ whole genome shotgun (WGS) entry which is preliminary data.</text>
</comment>